<accession>V9F2J2</accession>
<feature type="transmembrane region" description="Helical" evidence="1">
    <location>
        <begin position="6"/>
        <end position="22"/>
    </location>
</feature>
<dbReference type="Proteomes" id="UP000018721">
    <property type="component" value="Unassembled WGS sequence"/>
</dbReference>
<proteinExistence type="predicted"/>
<keyword evidence="1" id="KW-1133">Transmembrane helix</keyword>
<feature type="transmembrane region" description="Helical" evidence="1">
    <location>
        <begin position="164"/>
        <end position="189"/>
    </location>
</feature>
<evidence type="ECO:0000313" key="2">
    <source>
        <dbReference type="EMBL" id="ETI45760.1"/>
    </source>
</evidence>
<sequence length="474" mass="53323">MVFILVFVGIAAFNLLVPNFGLTVKRRILVAIGTCVGYVGTCLFAVATKIVGFPIPFVWQGGGLLVGVYTPMMFLLVFGLSPFAQNSPFRPHIRRYLRLLLAYMSLGAVFPLYKLLYESVPDVYKGGALVVLPLWKFAAKHYIIWASRELEDFIPVIVAMTVDFFSAMFVSVCISSSGSLYLSFLFIAVDVGQTMLEFREVRTNAQTVLDLIENRYGSTASVHYDNENSASDSDTTKLLPKILAITRNPVAFSVTSLKRIRLCACLPHPITKEQTEKIKILEASGMYGPKGLISGRRRRRSRRQHQGARRLLKGTSILPEPSARCVPDNMMPTGGKPRELVEQSLQLLFHCEYLALVEYVECVIPLVFATNKMVLTHLPNVVYYPGNTNWGMIALANIFIFALLEVGSLLFLNYFFQRKFAFSPQYQLAFAIETSMDFVQSTLFLEVVGLLQYELAHLGADFTFRFEWLRGNNE</sequence>
<keyword evidence="1" id="KW-0472">Membrane</keyword>
<feature type="transmembrane region" description="Helical" evidence="1">
    <location>
        <begin position="347"/>
        <end position="370"/>
    </location>
</feature>
<keyword evidence="3" id="KW-1185">Reference proteome</keyword>
<dbReference type="EMBL" id="ANIZ01001674">
    <property type="protein sequence ID" value="ETI45760.1"/>
    <property type="molecule type" value="Genomic_DNA"/>
</dbReference>
<organism evidence="2 3">
    <name type="scientific">Phytophthora nicotianae P1569</name>
    <dbReference type="NCBI Taxonomy" id="1317065"/>
    <lineage>
        <taxon>Eukaryota</taxon>
        <taxon>Sar</taxon>
        <taxon>Stramenopiles</taxon>
        <taxon>Oomycota</taxon>
        <taxon>Peronosporomycetes</taxon>
        <taxon>Peronosporales</taxon>
        <taxon>Peronosporaceae</taxon>
        <taxon>Phytophthora</taxon>
    </lineage>
</organism>
<feature type="transmembrane region" description="Helical" evidence="1">
    <location>
        <begin position="29"/>
        <end position="51"/>
    </location>
</feature>
<evidence type="ECO:0000313" key="3">
    <source>
        <dbReference type="Proteomes" id="UP000018721"/>
    </source>
</evidence>
<reference evidence="2 3" key="1">
    <citation type="submission" date="2013-11" db="EMBL/GenBank/DDBJ databases">
        <title>The Genome Sequence of Phytophthora parasitica P1569.</title>
        <authorList>
            <consortium name="The Broad Institute Genomics Platform"/>
            <person name="Russ C."/>
            <person name="Tyler B."/>
            <person name="Panabieres F."/>
            <person name="Shan W."/>
            <person name="Tripathy S."/>
            <person name="Grunwald N."/>
            <person name="Machado M."/>
            <person name="Johnson C.S."/>
            <person name="Arredondo F."/>
            <person name="Hong C."/>
            <person name="Coffey M."/>
            <person name="Young S.K."/>
            <person name="Zeng Q."/>
            <person name="Gargeya S."/>
            <person name="Fitzgerald M."/>
            <person name="Abouelleil A."/>
            <person name="Alvarado L."/>
            <person name="Chapman S.B."/>
            <person name="Gainer-Dewar J."/>
            <person name="Goldberg J."/>
            <person name="Griggs A."/>
            <person name="Gujja S."/>
            <person name="Hansen M."/>
            <person name="Howarth C."/>
            <person name="Imamovic A."/>
            <person name="Ireland A."/>
            <person name="Larimer J."/>
            <person name="McCowan C."/>
            <person name="Murphy C."/>
            <person name="Pearson M."/>
            <person name="Poon T.W."/>
            <person name="Priest M."/>
            <person name="Roberts A."/>
            <person name="Saif S."/>
            <person name="Shea T."/>
            <person name="Sykes S."/>
            <person name="Wortman J."/>
            <person name="Nusbaum C."/>
            <person name="Birren B."/>
        </authorList>
    </citation>
    <scope>NUCLEOTIDE SEQUENCE [LARGE SCALE GENOMIC DNA]</scope>
    <source>
        <strain evidence="2 3">P1569</strain>
    </source>
</reference>
<gene>
    <name evidence="2" type="ORF">F443_09758</name>
</gene>
<dbReference type="eggNOG" id="ENOG502SI2W">
    <property type="taxonomic scope" value="Eukaryota"/>
</dbReference>
<keyword evidence="1" id="KW-0812">Transmembrane</keyword>
<name>V9F2J2_PHYNI</name>
<feature type="transmembrane region" description="Helical" evidence="1">
    <location>
        <begin position="390"/>
        <end position="416"/>
    </location>
</feature>
<feature type="transmembrane region" description="Helical" evidence="1">
    <location>
        <begin position="96"/>
        <end position="116"/>
    </location>
</feature>
<comment type="caution">
    <text evidence="2">The sequence shown here is derived from an EMBL/GenBank/DDBJ whole genome shotgun (WGS) entry which is preliminary data.</text>
</comment>
<dbReference type="HOGENOM" id="CLU_014711_1_0_1"/>
<dbReference type="AlphaFoldDB" id="V9F2J2"/>
<dbReference type="OrthoDB" id="122102at2759"/>
<evidence type="ECO:0000256" key="1">
    <source>
        <dbReference type="SAM" id="Phobius"/>
    </source>
</evidence>
<feature type="transmembrane region" description="Helical" evidence="1">
    <location>
        <begin position="57"/>
        <end position="84"/>
    </location>
</feature>
<protein>
    <submittedName>
        <fullName evidence="2">Uncharacterized protein</fullName>
    </submittedName>
</protein>